<evidence type="ECO:0000313" key="2">
    <source>
        <dbReference type="Proteomes" id="UP001151760"/>
    </source>
</evidence>
<keyword evidence="2" id="KW-1185">Reference proteome</keyword>
<dbReference type="Proteomes" id="UP001151760">
    <property type="component" value="Unassembled WGS sequence"/>
</dbReference>
<reference evidence="1" key="1">
    <citation type="journal article" date="2022" name="Int. J. Mol. Sci.">
        <title>Draft Genome of Tanacetum Coccineum: Genomic Comparison of Closely Related Tanacetum-Family Plants.</title>
        <authorList>
            <person name="Yamashiro T."/>
            <person name="Shiraishi A."/>
            <person name="Nakayama K."/>
            <person name="Satake H."/>
        </authorList>
    </citation>
    <scope>NUCLEOTIDE SEQUENCE</scope>
</reference>
<protein>
    <submittedName>
        <fullName evidence="1">Uncharacterized protein</fullName>
    </submittedName>
</protein>
<dbReference type="EMBL" id="BQNB010019668">
    <property type="protein sequence ID" value="GJT87789.1"/>
    <property type="molecule type" value="Genomic_DNA"/>
</dbReference>
<accession>A0ABQ5HJ11</accession>
<proteinExistence type="predicted"/>
<sequence length="85" mass="9442">MLHLRSPPPGSEQEISPRVTVTPGRLFNTAIHGEASAWMRSYMSSMWVSRCVDILQEYNSTKLGNFILRGLTNGNHLMGGMVGYS</sequence>
<evidence type="ECO:0000313" key="1">
    <source>
        <dbReference type="EMBL" id="GJT87789.1"/>
    </source>
</evidence>
<reference evidence="1" key="2">
    <citation type="submission" date="2022-01" db="EMBL/GenBank/DDBJ databases">
        <authorList>
            <person name="Yamashiro T."/>
            <person name="Shiraishi A."/>
            <person name="Satake H."/>
            <person name="Nakayama K."/>
        </authorList>
    </citation>
    <scope>NUCLEOTIDE SEQUENCE</scope>
</reference>
<gene>
    <name evidence="1" type="ORF">Tco_1069506</name>
</gene>
<comment type="caution">
    <text evidence="1">The sequence shown here is derived from an EMBL/GenBank/DDBJ whole genome shotgun (WGS) entry which is preliminary data.</text>
</comment>
<organism evidence="1 2">
    <name type="scientific">Tanacetum coccineum</name>
    <dbReference type="NCBI Taxonomy" id="301880"/>
    <lineage>
        <taxon>Eukaryota</taxon>
        <taxon>Viridiplantae</taxon>
        <taxon>Streptophyta</taxon>
        <taxon>Embryophyta</taxon>
        <taxon>Tracheophyta</taxon>
        <taxon>Spermatophyta</taxon>
        <taxon>Magnoliopsida</taxon>
        <taxon>eudicotyledons</taxon>
        <taxon>Gunneridae</taxon>
        <taxon>Pentapetalae</taxon>
        <taxon>asterids</taxon>
        <taxon>campanulids</taxon>
        <taxon>Asterales</taxon>
        <taxon>Asteraceae</taxon>
        <taxon>Asteroideae</taxon>
        <taxon>Anthemideae</taxon>
        <taxon>Anthemidinae</taxon>
        <taxon>Tanacetum</taxon>
    </lineage>
</organism>
<name>A0ABQ5HJ11_9ASTR</name>